<gene>
    <name evidence="6" type="ORF">WOLCODRAFT_140945</name>
</gene>
<keyword evidence="3" id="KW-1133">Transmembrane helix</keyword>
<dbReference type="EMBL" id="KB467931">
    <property type="protein sequence ID" value="PCH37582.1"/>
    <property type="molecule type" value="Genomic_DNA"/>
</dbReference>
<keyword evidence="4" id="KW-0472">Membrane</keyword>
<name>A0A2H3J5R2_WOLCO</name>
<evidence type="ECO:0000256" key="4">
    <source>
        <dbReference type="ARBA" id="ARBA00023136"/>
    </source>
</evidence>
<dbReference type="Proteomes" id="UP000218811">
    <property type="component" value="Unassembled WGS sequence"/>
</dbReference>
<dbReference type="InterPro" id="IPR032805">
    <property type="entry name" value="Wax_synthase_dom"/>
</dbReference>
<evidence type="ECO:0000256" key="3">
    <source>
        <dbReference type="ARBA" id="ARBA00022989"/>
    </source>
</evidence>
<dbReference type="STRING" id="742152.A0A2H3J5R2"/>
<dbReference type="GO" id="GO:0016020">
    <property type="term" value="C:membrane"/>
    <property type="evidence" value="ECO:0007669"/>
    <property type="project" value="UniProtKB-SubCell"/>
</dbReference>
<protein>
    <recommendedName>
        <fullName evidence="5">Wax synthase domain-containing protein</fullName>
    </recommendedName>
</protein>
<evidence type="ECO:0000313" key="7">
    <source>
        <dbReference type="Proteomes" id="UP000218811"/>
    </source>
</evidence>
<comment type="subcellular location">
    <subcellularLocation>
        <location evidence="1">Membrane</location>
        <topology evidence="1">Multi-pass membrane protein</topology>
    </subcellularLocation>
</comment>
<evidence type="ECO:0000313" key="6">
    <source>
        <dbReference type="EMBL" id="PCH37582.1"/>
    </source>
</evidence>
<reference evidence="6 7" key="1">
    <citation type="journal article" date="2012" name="Science">
        <title>The Paleozoic origin of enzymatic lignin decomposition reconstructed from 31 fungal genomes.</title>
        <authorList>
            <person name="Floudas D."/>
            <person name="Binder M."/>
            <person name="Riley R."/>
            <person name="Barry K."/>
            <person name="Blanchette R.A."/>
            <person name="Henrissat B."/>
            <person name="Martinez A.T."/>
            <person name="Otillar R."/>
            <person name="Spatafora J.W."/>
            <person name="Yadav J.S."/>
            <person name="Aerts A."/>
            <person name="Benoit I."/>
            <person name="Boyd A."/>
            <person name="Carlson A."/>
            <person name="Copeland A."/>
            <person name="Coutinho P.M."/>
            <person name="de Vries R.P."/>
            <person name="Ferreira P."/>
            <person name="Findley K."/>
            <person name="Foster B."/>
            <person name="Gaskell J."/>
            <person name="Glotzer D."/>
            <person name="Gorecki P."/>
            <person name="Heitman J."/>
            <person name="Hesse C."/>
            <person name="Hori C."/>
            <person name="Igarashi K."/>
            <person name="Jurgens J.A."/>
            <person name="Kallen N."/>
            <person name="Kersten P."/>
            <person name="Kohler A."/>
            <person name="Kuees U."/>
            <person name="Kumar T.K.A."/>
            <person name="Kuo A."/>
            <person name="LaButti K."/>
            <person name="Larrondo L.F."/>
            <person name="Lindquist E."/>
            <person name="Ling A."/>
            <person name="Lombard V."/>
            <person name="Lucas S."/>
            <person name="Lundell T."/>
            <person name="Martin R."/>
            <person name="McLaughlin D.J."/>
            <person name="Morgenstern I."/>
            <person name="Morin E."/>
            <person name="Murat C."/>
            <person name="Nagy L.G."/>
            <person name="Nolan M."/>
            <person name="Ohm R.A."/>
            <person name="Patyshakuliyeva A."/>
            <person name="Rokas A."/>
            <person name="Ruiz-Duenas F.J."/>
            <person name="Sabat G."/>
            <person name="Salamov A."/>
            <person name="Samejima M."/>
            <person name="Schmutz J."/>
            <person name="Slot J.C."/>
            <person name="St John F."/>
            <person name="Stenlid J."/>
            <person name="Sun H."/>
            <person name="Sun S."/>
            <person name="Syed K."/>
            <person name="Tsang A."/>
            <person name="Wiebenga A."/>
            <person name="Young D."/>
            <person name="Pisabarro A."/>
            <person name="Eastwood D.C."/>
            <person name="Martin F."/>
            <person name="Cullen D."/>
            <person name="Grigoriev I.V."/>
            <person name="Hibbett D.S."/>
        </authorList>
    </citation>
    <scope>NUCLEOTIDE SEQUENCE [LARGE SCALE GENOMIC DNA]</scope>
    <source>
        <strain evidence="6 7">MD-104</strain>
    </source>
</reference>
<accession>A0A2H3J5R2</accession>
<sequence>MYQCLTTFSMLWMVDPLTEYRHERDVVHPLTLSFMRRAYWVQSSMLSCRGVGWNFQVANVPPRLYVPRANFVYNRLFSAIRWYLLADAVQSSTIFLRPHGHVVQHCIFSLARFGTVITILAMQFDLLSVISVALGFYEPHDWPGIFGRWSDAYSVRRWRTYHQMLRRHTAAYGKRACRCLGLHPGSWASSYTQLYVGFAVSGLMHCGGDLMVRPAICDAVLAVVRKAGIRYPHRLARLVGYAWVVCWLGFSTPWLIEWSVKVGITESQRIPFSIITTLFLPYVGSEAIRSAQEVPLNVTAWASASVTTDS</sequence>
<evidence type="ECO:0000256" key="1">
    <source>
        <dbReference type="ARBA" id="ARBA00004141"/>
    </source>
</evidence>
<dbReference type="OrthoDB" id="1077582at2759"/>
<dbReference type="AlphaFoldDB" id="A0A2H3J5R2"/>
<evidence type="ECO:0000256" key="2">
    <source>
        <dbReference type="ARBA" id="ARBA00022692"/>
    </source>
</evidence>
<organism evidence="6 7">
    <name type="scientific">Wolfiporia cocos (strain MD-104)</name>
    <name type="common">Brown rot fungus</name>
    <dbReference type="NCBI Taxonomy" id="742152"/>
    <lineage>
        <taxon>Eukaryota</taxon>
        <taxon>Fungi</taxon>
        <taxon>Dikarya</taxon>
        <taxon>Basidiomycota</taxon>
        <taxon>Agaricomycotina</taxon>
        <taxon>Agaricomycetes</taxon>
        <taxon>Polyporales</taxon>
        <taxon>Phaeolaceae</taxon>
        <taxon>Wolfiporia</taxon>
    </lineage>
</organism>
<proteinExistence type="predicted"/>
<evidence type="ECO:0000259" key="5">
    <source>
        <dbReference type="Pfam" id="PF13813"/>
    </source>
</evidence>
<dbReference type="Pfam" id="PF13813">
    <property type="entry name" value="MBOAT_2"/>
    <property type="match status" value="1"/>
</dbReference>
<keyword evidence="2" id="KW-0812">Transmembrane</keyword>
<keyword evidence="7" id="KW-1185">Reference proteome</keyword>
<feature type="domain" description="Wax synthase" evidence="5">
    <location>
        <begin position="142"/>
        <end position="214"/>
    </location>
</feature>